<evidence type="ECO:0000313" key="10">
    <source>
        <dbReference type="Proteomes" id="UP000199136"/>
    </source>
</evidence>
<proteinExistence type="inferred from homology"/>
<dbReference type="EMBL" id="FOXW01000001">
    <property type="protein sequence ID" value="SFP99863.1"/>
    <property type="molecule type" value="Genomic_DNA"/>
</dbReference>
<evidence type="ECO:0000256" key="6">
    <source>
        <dbReference type="ARBA" id="ARBA00023136"/>
    </source>
</evidence>
<feature type="transmembrane region" description="Helical" evidence="7">
    <location>
        <begin position="6"/>
        <end position="26"/>
    </location>
</feature>
<dbReference type="PRINTS" id="PR01837">
    <property type="entry name" value="MGTCSAPBPROT"/>
</dbReference>
<evidence type="ECO:0000256" key="4">
    <source>
        <dbReference type="ARBA" id="ARBA00022692"/>
    </source>
</evidence>
<dbReference type="Proteomes" id="UP000199136">
    <property type="component" value="Unassembled WGS sequence"/>
</dbReference>
<comment type="subcellular location">
    <subcellularLocation>
        <location evidence="1">Cell membrane</location>
        <topology evidence="1">Multi-pass membrane protein</topology>
    </subcellularLocation>
</comment>
<dbReference type="RefSeq" id="WP_092479322.1">
    <property type="nucleotide sequence ID" value="NZ_FOXW01000001.1"/>
</dbReference>
<dbReference type="OrthoDB" id="9811198at2"/>
<evidence type="ECO:0000256" key="1">
    <source>
        <dbReference type="ARBA" id="ARBA00004651"/>
    </source>
</evidence>
<dbReference type="PANTHER" id="PTHR33778">
    <property type="entry name" value="PROTEIN MGTC"/>
    <property type="match status" value="1"/>
</dbReference>
<sequence length="234" mass="25709">MYELSNIEILIRIGMAIICGSAIGFEREAKGHNAGLRTHMLVAVGSAIIAMVQVEASYDIIRMVIENPDLEGVLTTDFIRLTAQIVSGIGFLGAGTIIVTKRNVSGLTTAASIWAIAGIGIAVGMGYYFLAIISTLAVLIVLRIIKGLFGAPNVRLVNIKYTGKETQNELNRYFSDHDIKVFSEEHSLDYSKDSEIHYSNYYSIGLPEEMEMTQLIDEVIAINDVHHISTLKEK</sequence>
<gene>
    <name evidence="9" type="ORF">SAMN04488506_0241</name>
</gene>
<evidence type="ECO:0000256" key="3">
    <source>
        <dbReference type="ARBA" id="ARBA00022475"/>
    </source>
</evidence>
<evidence type="ECO:0000256" key="2">
    <source>
        <dbReference type="ARBA" id="ARBA00009298"/>
    </source>
</evidence>
<evidence type="ECO:0000256" key="7">
    <source>
        <dbReference type="SAM" id="Phobius"/>
    </source>
</evidence>
<dbReference type="InterPro" id="IPR049177">
    <property type="entry name" value="MgtC_SapB_SrpB_YhiD_N"/>
</dbReference>
<keyword evidence="6 7" id="KW-0472">Membrane</keyword>
<evidence type="ECO:0000256" key="5">
    <source>
        <dbReference type="ARBA" id="ARBA00022989"/>
    </source>
</evidence>
<feature type="transmembrane region" description="Helical" evidence="7">
    <location>
        <begin position="38"/>
        <end position="58"/>
    </location>
</feature>
<evidence type="ECO:0000259" key="8">
    <source>
        <dbReference type="Pfam" id="PF02308"/>
    </source>
</evidence>
<keyword evidence="5 7" id="KW-1133">Transmembrane helix</keyword>
<reference evidence="9 10" key="1">
    <citation type="submission" date="2016-10" db="EMBL/GenBank/DDBJ databases">
        <authorList>
            <person name="de Groot N.N."/>
        </authorList>
    </citation>
    <scope>NUCLEOTIDE SEQUENCE [LARGE SCALE GENOMIC DNA]</scope>
    <source>
        <strain evidence="9 10">DSM 20581</strain>
    </source>
</reference>
<dbReference type="Pfam" id="PF02308">
    <property type="entry name" value="MgtC"/>
    <property type="match status" value="1"/>
</dbReference>
<evidence type="ECO:0000313" key="9">
    <source>
        <dbReference type="EMBL" id="SFP99863.1"/>
    </source>
</evidence>
<feature type="transmembrane region" description="Helical" evidence="7">
    <location>
        <begin position="127"/>
        <end position="145"/>
    </location>
</feature>
<dbReference type="InterPro" id="IPR003416">
    <property type="entry name" value="MgtC/SapB/SrpB/YhiD_fam"/>
</dbReference>
<organism evidence="9 10">
    <name type="scientific">Desemzia incerta</name>
    <dbReference type="NCBI Taxonomy" id="82801"/>
    <lineage>
        <taxon>Bacteria</taxon>
        <taxon>Bacillati</taxon>
        <taxon>Bacillota</taxon>
        <taxon>Bacilli</taxon>
        <taxon>Lactobacillales</taxon>
        <taxon>Carnobacteriaceae</taxon>
        <taxon>Desemzia</taxon>
    </lineage>
</organism>
<dbReference type="GO" id="GO:0005886">
    <property type="term" value="C:plasma membrane"/>
    <property type="evidence" value="ECO:0007669"/>
    <property type="project" value="UniProtKB-SubCell"/>
</dbReference>
<dbReference type="STRING" id="82801.SAMN04488506_0241"/>
<accession>A0A1I5UXA0</accession>
<feature type="domain" description="MgtC/SapB/SrpB/YhiD N-terminal" evidence="8">
    <location>
        <begin position="14"/>
        <end position="146"/>
    </location>
</feature>
<keyword evidence="3" id="KW-1003">Cell membrane</keyword>
<dbReference type="AlphaFoldDB" id="A0A1I5UXA0"/>
<dbReference type="PANTHER" id="PTHR33778:SF1">
    <property type="entry name" value="MAGNESIUM TRANSPORTER YHID-RELATED"/>
    <property type="match status" value="1"/>
</dbReference>
<keyword evidence="4 7" id="KW-0812">Transmembrane</keyword>
<protein>
    <submittedName>
        <fullName evidence="9">Putative Mg2+ transporter-C (MgtC) family protein</fullName>
    </submittedName>
</protein>
<name>A0A1I5UXA0_9LACT</name>
<feature type="transmembrane region" description="Helical" evidence="7">
    <location>
        <begin position="78"/>
        <end position="99"/>
    </location>
</feature>
<keyword evidence="10" id="KW-1185">Reference proteome</keyword>
<comment type="similarity">
    <text evidence="2">Belongs to the MgtC/SapB family.</text>
</comment>